<evidence type="ECO:0000313" key="1">
    <source>
        <dbReference type="EMBL" id="KAL0062045.1"/>
    </source>
</evidence>
<reference evidence="1 2" key="1">
    <citation type="submission" date="2024-05" db="EMBL/GenBank/DDBJ databases">
        <title>A draft genome resource for the thread blight pathogen Marasmius tenuissimus strain MS-2.</title>
        <authorList>
            <person name="Yulfo-Soto G.E."/>
            <person name="Baruah I.K."/>
            <person name="Amoako-Attah I."/>
            <person name="Bukari Y."/>
            <person name="Meinhardt L.W."/>
            <person name="Bailey B.A."/>
            <person name="Cohen S.P."/>
        </authorList>
    </citation>
    <scope>NUCLEOTIDE SEQUENCE [LARGE SCALE GENOMIC DNA]</scope>
    <source>
        <strain evidence="1 2">MS-2</strain>
    </source>
</reference>
<dbReference type="Proteomes" id="UP001437256">
    <property type="component" value="Unassembled WGS sequence"/>
</dbReference>
<comment type="caution">
    <text evidence="1">The sequence shown here is derived from an EMBL/GenBank/DDBJ whole genome shotgun (WGS) entry which is preliminary data.</text>
</comment>
<keyword evidence="2" id="KW-1185">Reference proteome</keyword>
<proteinExistence type="predicted"/>
<dbReference type="SUPFAM" id="SSF52047">
    <property type="entry name" value="RNI-like"/>
    <property type="match status" value="1"/>
</dbReference>
<dbReference type="InterPro" id="IPR032675">
    <property type="entry name" value="LRR_dom_sf"/>
</dbReference>
<name>A0ABR2ZLD1_9AGAR</name>
<organism evidence="1 2">
    <name type="scientific">Marasmius tenuissimus</name>
    <dbReference type="NCBI Taxonomy" id="585030"/>
    <lineage>
        <taxon>Eukaryota</taxon>
        <taxon>Fungi</taxon>
        <taxon>Dikarya</taxon>
        <taxon>Basidiomycota</taxon>
        <taxon>Agaricomycotina</taxon>
        <taxon>Agaricomycetes</taxon>
        <taxon>Agaricomycetidae</taxon>
        <taxon>Agaricales</taxon>
        <taxon>Marasmiineae</taxon>
        <taxon>Marasmiaceae</taxon>
        <taxon>Marasmius</taxon>
    </lineage>
</organism>
<gene>
    <name evidence="1" type="ORF">AAF712_011123</name>
</gene>
<dbReference type="EMBL" id="JBBXMP010000116">
    <property type="protein sequence ID" value="KAL0062045.1"/>
    <property type="molecule type" value="Genomic_DNA"/>
</dbReference>
<dbReference type="Gene3D" id="3.80.10.10">
    <property type="entry name" value="Ribonuclease Inhibitor"/>
    <property type="match status" value="1"/>
</dbReference>
<evidence type="ECO:0000313" key="2">
    <source>
        <dbReference type="Proteomes" id="UP001437256"/>
    </source>
</evidence>
<protein>
    <submittedName>
        <fullName evidence="1">Uncharacterized protein</fullName>
    </submittedName>
</protein>
<sequence>MSIEPFDLEQEVQMKMNTMITEFIEVYIRYSRRWRTLVLGSPVNADQHWASFERLGAEDLPQLQNVHTSAGSMVFGRPDYEQGSRSLTPVGKLLTRTTSLQRLDVTREWISVRMLDLPLEWSRLTELRIASPVWRPSEPGRFDLGVFWQALAEQCSSLVIFSFTNFMSYELVQPLDAVSLTPVPWPTIQEFILSARGSSHENFMDNVRDAFERISLPSVERLSIGLYCDELIRDPTAGDSDIPAAPWERLLLRSQPPIKHLELDFPRSQWGIRALLQSLKPLGALKSLRIGHERAWDMGYEELVRGLGEPFEGGLLCPGLEELELEECATSDIEVMLMLADCHTLMSHPSLKLIRANFALGIEYDGSEWSSMQGKGGFDVSETQREVTLTRKLDGGATMILTLGRPQVDINFHDRPASGVPGIGYWY</sequence>
<accession>A0ABR2ZLD1</accession>